<dbReference type="STRING" id="41688.A0A2N3MYX3"/>
<evidence type="ECO:0008006" key="11">
    <source>
        <dbReference type="Google" id="ProtNLM"/>
    </source>
</evidence>
<keyword evidence="10" id="KW-1185">Reference proteome</keyword>
<evidence type="ECO:0000256" key="2">
    <source>
        <dbReference type="ARBA" id="ARBA00007825"/>
    </source>
</evidence>
<name>A0A2N3MYX3_9PEZI</name>
<dbReference type="Gene3D" id="2.60.130.10">
    <property type="entry name" value="Aromatic compound dioxygenase"/>
    <property type="match status" value="1"/>
</dbReference>
<dbReference type="Proteomes" id="UP000233524">
    <property type="component" value="Unassembled WGS sequence"/>
</dbReference>
<dbReference type="Pfam" id="PF00775">
    <property type="entry name" value="Dioxygenase_C"/>
    <property type="match status" value="1"/>
</dbReference>
<dbReference type="GO" id="GO:0009712">
    <property type="term" value="P:catechol-containing compound metabolic process"/>
    <property type="evidence" value="ECO:0007669"/>
    <property type="project" value="InterPro"/>
</dbReference>
<feature type="domain" description="Intradiol ring-cleavage dioxygenases" evidence="7">
    <location>
        <begin position="116"/>
        <end position="294"/>
    </location>
</feature>
<proteinExistence type="inferred from homology"/>
<protein>
    <recommendedName>
        <fullName evidence="11">Intradiol ring-cleavage dioxygenases domain-containing protein</fullName>
    </recommendedName>
</protein>
<dbReference type="AlphaFoldDB" id="A0A2N3MYX3"/>
<dbReference type="InterPro" id="IPR007535">
    <property type="entry name" value="Catechol_dOase_N"/>
</dbReference>
<dbReference type="PANTHER" id="PTHR33711:SF7">
    <property type="entry name" value="INTRADIOL RING-CLEAVAGE DIOXYGENASES DOMAIN-CONTAINING PROTEIN-RELATED"/>
    <property type="match status" value="1"/>
</dbReference>
<dbReference type="GO" id="GO:0018576">
    <property type="term" value="F:catechol 1,2-dioxygenase activity"/>
    <property type="evidence" value="ECO:0007669"/>
    <property type="project" value="InterPro"/>
</dbReference>
<keyword evidence="6" id="KW-0408">Iron</keyword>
<evidence type="ECO:0000313" key="10">
    <source>
        <dbReference type="Proteomes" id="UP000233524"/>
    </source>
</evidence>
<dbReference type="OrthoDB" id="5238185at2759"/>
<evidence type="ECO:0000256" key="6">
    <source>
        <dbReference type="ARBA" id="ARBA00023004"/>
    </source>
</evidence>
<dbReference type="CDD" id="cd03461">
    <property type="entry name" value="1_2-HQD"/>
    <property type="match status" value="1"/>
</dbReference>
<dbReference type="InterPro" id="IPR050770">
    <property type="entry name" value="Intradiol_RC_Dioxygenase"/>
</dbReference>
<dbReference type="InterPro" id="IPR039390">
    <property type="entry name" value="1_2-HQD/HQD"/>
</dbReference>
<dbReference type="EMBL" id="NLAX01001623">
    <property type="protein sequence ID" value="PKS05381.1"/>
    <property type="molecule type" value="Genomic_DNA"/>
</dbReference>
<evidence type="ECO:0000256" key="3">
    <source>
        <dbReference type="ARBA" id="ARBA00022723"/>
    </source>
</evidence>
<comment type="cofactor">
    <cofactor evidence="1">
        <name>Fe(3+)</name>
        <dbReference type="ChEBI" id="CHEBI:29034"/>
    </cofactor>
</comment>
<comment type="caution">
    <text evidence="9">The sequence shown here is derived from an EMBL/GenBank/DDBJ whole genome shotgun (WGS) entry which is preliminary data.</text>
</comment>
<dbReference type="InParanoid" id="A0A2N3MYX3"/>
<sequence>MASTEQNGTSTTKSKYDPDFTRNVINAIGPKTSPRLRSVMASLIQHLHDFARENDITVSEWMAAVQLVNRAGQMSNDRRNEGQLLCDVIGLESLVDEITQHALIGASYEATKSAILGPFFRNDTPPTPNDSSIILKKPDDGEVVFMHGIIRDAATGQPIPGVKVDIWQCSTNGLYEQQDPDQPDWNLRGNFTTDANGYYGLYCLRPVPYPVPYDGPAGELLQMLDRHPYRPGHIHVIQAGNSDYSPLTTQIFDRESKYLLDDSVFAVKEDLIVDFVPTKGHGEATLELTYDINLARAK</sequence>
<dbReference type="InterPro" id="IPR000627">
    <property type="entry name" value="Intradiol_dOase_C"/>
</dbReference>
<organism evidence="9 10">
    <name type="scientific">Lomentospora prolificans</name>
    <dbReference type="NCBI Taxonomy" id="41688"/>
    <lineage>
        <taxon>Eukaryota</taxon>
        <taxon>Fungi</taxon>
        <taxon>Dikarya</taxon>
        <taxon>Ascomycota</taxon>
        <taxon>Pezizomycotina</taxon>
        <taxon>Sordariomycetes</taxon>
        <taxon>Hypocreomycetidae</taxon>
        <taxon>Microascales</taxon>
        <taxon>Microascaceae</taxon>
        <taxon>Lomentospora</taxon>
    </lineage>
</organism>
<dbReference type="GO" id="GO:0008199">
    <property type="term" value="F:ferric iron binding"/>
    <property type="evidence" value="ECO:0007669"/>
    <property type="project" value="InterPro"/>
</dbReference>
<gene>
    <name evidence="9" type="ORF">jhhlp_008756</name>
</gene>
<dbReference type="PANTHER" id="PTHR33711">
    <property type="entry name" value="DIOXYGENASE, PUTATIVE (AFU_ORTHOLOGUE AFUA_2G02910)-RELATED"/>
    <property type="match status" value="1"/>
</dbReference>
<evidence type="ECO:0000256" key="4">
    <source>
        <dbReference type="ARBA" id="ARBA00022964"/>
    </source>
</evidence>
<evidence type="ECO:0000259" key="8">
    <source>
        <dbReference type="Pfam" id="PF04444"/>
    </source>
</evidence>
<dbReference type="VEuPathDB" id="FungiDB:jhhlp_008756"/>
<evidence type="ECO:0000256" key="5">
    <source>
        <dbReference type="ARBA" id="ARBA00023002"/>
    </source>
</evidence>
<dbReference type="InterPro" id="IPR015889">
    <property type="entry name" value="Intradiol_dOase_core"/>
</dbReference>
<reference evidence="9 10" key="1">
    <citation type="journal article" date="2017" name="G3 (Bethesda)">
        <title>First Draft Genome Sequence of the Pathogenic Fungus Lomentospora prolificans (Formerly Scedosporium prolificans).</title>
        <authorList>
            <person name="Luo R."/>
            <person name="Zimin A."/>
            <person name="Workman R."/>
            <person name="Fan Y."/>
            <person name="Pertea G."/>
            <person name="Grossman N."/>
            <person name="Wear M.P."/>
            <person name="Jia B."/>
            <person name="Miller H."/>
            <person name="Casadevall A."/>
            <person name="Timp W."/>
            <person name="Zhang S.X."/>
            <person name="Salzberg S.L."/>
        </authorList>
    </citation>
    <scope>NUCLEOTIDE SEQUENCE [LARGE SCALE GENOMIC DNA]</scope>
    <source>
        <strain evidence="9 10">JHH-5317</strain>
    </source>
</reference>
<evidence type="ECO:0000313" key="9">
    <source>
        <dbReference type="EMBL" id="PKS05381.1"/>
    </source>
</evidence>
<evidence type="ECO:0000256" key="1">
    <source>
        <dbReference type="ARBA" id="ARBA00001965"/>
    </source>
</evidence>
<evidence type="ECO:0000259" key="7">
    <source>
        <dbReference type="Pfam" id="PF00775"/>
    </source>
</evidence>
<feature type="domain" description="Catechol dioxygenase N-terminal" evidence="8">
    <location>
        <begin position="34"/>
        <end position="102"/>
    </location>
</feature>
<dbReference type="Pfam" id="PF04444">
    <property type="entry name" value="Dioxygenase_N"/>
    <property type="match status" value="1"/>
</dbReference>
<keyword evidence="4" id="KW-0223">Dioxygenase</keyword>
<comment type="similarity">
    <text evidence="2">Belongs to the intradiol ring-cleavage dioxygenase family.</text>
</comment>
<accession>A0A2N3MYX3</accession>
<keyword evidence="3" id="KW-0479">Metal-binding</keyword>
<dbReference type="SUPFAM" id="SSF49482">
    <property type="entry name" value="Aromatic compound dioxygenase"/>
    <property type="match status" value="1"/>
</dbReference>
<keyword evidence="5" id="KW-0560">Oxidoreductase</keyword>